<dbReference type="GO" id="GO:0003697">
    <property type="term" value="F:single-stranded DNA binding"/>
    <property type="evidence" value="ECO:0007669"/>
    <property type="project" value="InterPro"/>
</dbReference>
<dbReference type="PANTHER" id="PTHR45900:SF1">
    <property type="entry name" value="MITOCHONDRIAL DNA REPAIR PROTEIN RECA HOMOLOG-RELATED"/>
    <property type="match status" value="1"/>
</dbReference>
<keyword evidence="3" id="KW-0067">ATP-binding</keyword>
<evidence type="ECO:0000256" key="1">
    <source>
        <dbReference type="ARBA" id="ARBA00009391"/>
    </source>
</evidence>
<evidence type="ECO:0000313" key="7">
    <source>
        <dbReference type="EMBL" id="AHZ10191.1"/>
    </source>
</evidence>
<dbReference type="Proteomes" id="UP000026900">
    <property type="component" value="Segment"/>
</dbReference>
<keyword evidence="4" id="KW-0233">DNA recombination</keyword>
<dbReference type="EMBL" id="KJ489399">
    <property type="protein sequence ID" value="AHZ10191.1"/>
    <property type="molecule type" value="Genomic_DNA"/>
</dbReference>
<dbReference type="PROSITE" id="PS50163">
    <property type="entry name" value="RECA_3"/>
    <property type="match status" value="1"/>
</dbReference>
<dbReference type="GO" id="GO:0008094">
    <property type="term" value="F:ATP-dependent activity, acting on DNA"/>
    <property type="evidence" value="ECO:0007669"/>
    <property type="project" value="InterPro"/>
</dbReference>
<keyword evidence="2" id="KW-0547">Nucleotide-binding</keyword>
<evidence type="ECO:0000256" key="4">
    <source>
        <dbReference type="ARBA" id="ARBA00023172"/>
    </source>
</evidence>
<dbReference type="InterPro" id="IPR027417">
    <property type="entry name" value="P-loop_NTPase"/>
</dbReference>
<reference evidence="8" key="1">
    <citation type="submission" date="2014-09" db="EMBL/GenBank/DDBJ databases">
        <authorList>
            <person name="Sauder A.B."/>
            <person name="McKenzie Q.R."/>
            <person name="Temple L.M."/>
            <person name="Alexis B.K."/>
            <person name="Al-Atrache Z."/>
            <person name="Lewis L.O."/>
            <person name="Loesser-Casey K.E."/>
            <person name="Mitchell K.J."/>
        </authorList>
    </citation>
    <scope>NUCLEOTIDE SEQUENCE [LARGE SCALE GENOMIC DNA]</scope>
</reference>
<keyword evidence="8" id="KW-1185">Reference proteome</keyword>
<dbReference type="InterPro" id="IPR013765">
    <property type="entry name" value="DNA_recomb/repair_RecA"/>
</dbReference>
<dbReference type="Pfam" id="PF00154">
    <property type="entry name" value="RecA_N"/>
    <property type="match status" value="1"/>
</dbReference>
<dbReference type="RefSeq" id="YP_009036622.1">
    <property type="nucleotide sequence ID" value="NC_024213.1"/>
</dbReference>
<evidence type="ECO:0000256" key="5">
    <source>
        <dbReference type="SAM" id="MobiDB-lite"/>
    </source>
</evidence>
<organism evidence="7 8">
    <name type="scientific">Bacillus phage Hakuna</name>
    <dbReference type="NCBI Taxonomy" id="1486659"/>
    <lineage>
        <taxon>Viruses</taxon>
        <taxon>Duplodnaviria</taxon>
        <taxon>Heunggongvirae</taxon>
        <taxon>Uroviricota</taxon>
        <taxon>Caudoviricetes</taxon>
        <taxon>Herelleviridae</taxon>
        <taxon>Bastillevirinae</taxon>
        <taxon>Wphvirus</taxon>
        <taxon>Wphvirus hakuna</taxon>
    </lineage>
</organism>
<evidence type="ECO:0000256" key="3">
    <source>
        <dbReference type="ARBA" id="ARBA00022840"/>
    </source>
</evidence>
<proteinExistence type="inferred from homology"/>
<dbReference type="GeneID" id="19526173"/>
<feature type="compositionally biased region" description="Acidic residues" evidence="5">
    <location>
        <begin position="388"/>
        <end position="405"/>
    </location>
</feature>
<dbReference type="PRINTS" id="PR00142">
    <property type="entry name" value="RECA"/>
</dbReference>
<dbReference type="InterPro" id="IPR020587">
    <property type="entry name" value="RecA_monomer-monomer_interface"/>
</dbReference>
<evidence type="ECO:0000313" key="8">
    <source>
        <dbReference type="Proteomes" id="UP000026900"/>
    </source>
</evidence>
<dbReference type="GO" id="GO:0006310">
    <property type="term" value="P:DNA recombination"/>
    <property type="evidence" value="ECO:0007669"/>
    <property type="project" value="UniProtKB-KW"/>
</dbReference>
<evidence type="ECO:0000259" key="6">
    <source>
        <dbReference type="PROSITE" id="PS50163"/>
    </source>
</evidence>
<feature type="domain" description="RecA family profile 2" evidence="6">
    <location>
        <begin position="219"/>
        <end position="296"/>
    </location>
</feature>
<dbReference type="InterPro" id="IPR049428">
    <property type="entry name" value="RecA-like_N"/>
</dbReference>
<sequence>MAKAKVKGKGPILDLTADFDLSELTSESDGLVLLQDSGFAEVKDWLPTFFPRLDRALGGGLPFGRMIEIAGIPSGGKSTMTHHIARVASQLGCIVVLIDVEGTSDKVRLTTLGINTKKIMIKEPDAKAGRPLTIEEVGKTVAKTLKTFEEKAPNRPIVYIWDSLGQTPSIVQYEKDFGEKDVGAKANALAQMCTKLSPLIAESKAMFIGINQVRDDIGGMSFVKQYKTPGGKAWEHAMSQRWEVKQKKAIKKTIKGKEERIGHIAGIRTRKNKVARPMQEEDIFLIADTGFDYEYNLVHQGIDAGIAKQSGQSYIYIDLKGNEHKMQTARFLDWLRDEEEGNKVRAEILNRLIWEEFGSKGEPYPASNNSILKLDNWIDPIYDISDITPDEEAPEDDDDDELSEIDSEKLNAVLDL</sequence>
<protein>
    <submittedName>
        <fullName evidence="7">Recombinase A</fullName>
    </submittedName>
</protein>
<dbReference type="GO" id="GO:0006281">
    <property type="term" value="P:DNA repair"/>
    <property type="evidence" value="ECO:0007669"/>
    <property type="project" value="InterPro"/>
</dbReference>
<comment type="similarity">
    <text evidence="1">Belongs to the RecA family.</text>
</comment>
<accession>A0A024B218</accession>
<feature type="region of interest" description="Disordered" evidence="5">
    <location>
        <begin position="386"/>
        <end position="405"/>
    </location>
</feature>
<dbReference type="SUPFAM" id="SSF52540">
    <property type="entry name" value="P-loop containing nucleoside triphosphate hydrolases"/>
    <property type="match status" value="1"/>
</dbReference>
<name>A0A024B218_9CAUD</name>
<dbReference type="PANTHER" id="PTHR45900">
    <property type="entry name" value="RECA"/>
    <property type="match status" value="1"/>
</dbReference>
<evidence type="ECO:0000256" key="2">
    <source>
        <dbReference type="ARBA" id="ARBA00022741"/>
    </source>
</evidence>
<dbReference type="Gene3D" id="3.40.50.300">
    <property type="entry name" value="P-loop containing nucleotide triphosphate hydrolases"/>
    <property type="match status" value="1"/>
</dbReference>
<dbReference type="GO" id="GO:0005524">
    <property type="term" value="F:ATP binding"/>
    <property type="evidence" value="ECO:0007669"/>
    <property type="project" value="UniProtKB-KW"/>
</dbReference>
<dbReference type="KEGG" id="vg:19526173"/>